<dbReference type="Proteomes" id="UP000320055">
    <property type="component" value="Unassembled WGS sequence"/>
</dbReference>
<dbReference type="InterPro" id="IPR049052">
    <property type="entry name" value="nSTAND1"/>
</dbReference>
<accession>A0A563VUV2</accession>
<dbReference type="Pfam" id="PF20703">
    <property type="entry name" value="nSTAND1"/>
    <property type="match status" value="1"/>
</dbReference>
<evidence type="ECO:0000259" key="1">
    <source>
        <dbReference type="Pfam" id="PF20703"/>
    </source>
</evidence>
<dbReference type="AlphaFoldDB" id="A0A563VUV2"/>
<reference evidence="2 3" key="1">
    <citation type="submission" date="2019-01" db="EMBL/GenBank/DDBJ databases">
        <authorList>
            <person name="Brito A."/>
        </authorList>
    </citation>
    <scope>NUCLEOTIDE SEQUENCE [LARGE SCALE GENOMIC DNA]</scope>
    <source>
        <strain evidence="2">1</strain>
    </source>
</reference>
<proteinExistence type="predicted"/>
<dbReference type="InterPro" id="IPR027417">
    <property type="entry name" value="P-loop_NTPase"/>
</dbReference>
<evidence type="ECO:0000313" key="3">
    <source>
        <dbReference type="Proteomes" id="UP000320055"/>
    </source>
</evidence>
<keyword evidence="3" id="KW-1185">Reference proteome</keyword>
<dbReference type="SUPFAM" id="SSF52540">
    <property type="entry name" value="P-loop containing nucleoside triphosphate hydrolases"/>
    <property type="match status" value="1"/>
</dbReference>
<gene>
    <name evidence="2" type="ORF">H1P_3110014</name>
</gene>
<feature type="domain" description="Novel STAND NTPase 1" evidence="1">
    <location>
        <begin position="1"/>
        <end position="362"/>
    </location>
</feature>
<organism evidence="2 3">
    <name type="scientific">Hyella patelloides LEGE 07179</name>
    <dbReference type="NCBI Taxonomy" id="945734"/>
    <lineage>
        <taxon>Bacteria</taxon>
        <taxon>Bacillati</taxon>
        <taxon>Cyanobacteriota</taxon>
        <taxon>Cyanophyceae</taxon>
        <taxon>Pleurocapsales</taxon>
        <taxon>Hyellaceae</taxon>
        <taxon>Hyella</taxon>
    </lineage>
</organism>
<protein>
    <submittedName>
        <fullName evidence="2">WD-40 repeat-containing protein</fullName>
    </submittedName>
</protein>
<name>A0A563VUV2_9CYAN</name>
<sequence length="400" mass="45986">MGASGSGKSSVVLAGLVPQLQEKGNWLFTHFRPGTEPFLALAQALVPLYQPNLDATEQISQQRKLAEYFQDGSVLLQDIFARIERNYPNRQVLLIADQFEELYTLCPNETIRRQFLDLLLDSFGANPQQLRFLPTLVTTMRADFLGKALAYRPFADILRNSDIKLGAMNQEELSQVITKPAATVGVSFESGLAERILTDVENEPGNLALLEFALTELWRERIGDKLTHQAYEKIGLVKGALAKYAEEQYQQLSKAEQKQAQQIFVQLVSLGEENNDTRRRVERNQLGKANWQLVTRKRGLADSRLVVTSLAESKERETLEIVHEALIGNWQRLRQWIDTSREQLKQQHRLEDEAKQWQDSGYKIDYLLSKKRLKEAKEFQQEQKERYPLSELAHSFIKKR</sequence>
<dbReference type="EMBL" id="CAACVJ010000237">
    <property type="protein sequence ID" value="VEP15175.1"/>
    <property type="molecule type" value="Genomic_DNA"/>
</dbReference>
<dbReference type="OrthoDB" id="464342at2"/>
<evidence type="ECO:0000313" key="2">
    <source>
        <dbReference type="EMBL" id="VEP15175.1"/>
    </source>
</evidence>